<organism evidence="2 3">
    <name type="scientific">Catellatospora bangladeshensis</name>
    <dbReference type="NCBI Taxonomy" id="310355"/>
    <lineage>
        <taxon>Bacteria</taxon>
        <taxon>Bacillati</taxon>
        <taxon>Actinomycetota</taxon>
        <taxon>Actinomycetes</taxon>
        <taxon>Micromonosporales</taxon>
        <taxon>Micromonosporaceae</taxon>
        <taxon>Catellatospora</taxon>
    </lineage>
</organism>
<evidence type="ECO:0000313" key="2">
    <source>
        <dbReference type="EMBL" id="GIF82218.1"/>
    </source>
</evidence>
<evidence type="ECO:0000313" key="3">
    <source>
        <dbReference type="Proteomes" id="UP000601223"/>
    </source>
</evidence>
<evidence type="ECO:0000259" key="1">
    <source>
        <dbReference type="Pfam" id="PF13349"/>
    </source>
</evidence>
<dbReference type="InterPro" id="IPR025164">
    <property type="entry name" value="Toastrack_DUF4097"/>
</dbReference>
<dbReference type="AlphaFoldDB" id="A0A8J3JP03"/>
<protein>
    <recommendedName>
        <fullName evidence="1">DUF4097 domain-containing protein</fullName>
    </recommendedName>
</protein>
<dbReference type="Pfam" id="PF13349">
    <property type="entry name" value="DUF4097"/>
    <property type="match status" value="1"/>
</dbReference>
<dbReference type="RefSeq" id="WP_203747098.1">
    <property type="nucleotide sequence ID" value="NZ_BONF01000019.1"/>
</dbReference>
<dbReference type="EMBL" id="BONF01000019">
    <property type="protein sequence ID" value="GIF82218.1"/>
    <property type="molecule type" value="Genomic_DNA"/>
</dbReference>
<proteinExistence type="predicted"/>
<feature type="domain" description="DUF4097" evidence="1">
    <location>
        <begin position="18"/>
        <end position="275"/>
    </location>
</feature>
<comment type="caution">
    <text evidence="2">The sequence shown here is derived from an EMBL/GenBank/DDBJ whole genome shotgun (WGS) entry which is preliminary data.</text>
</comment>
<keyword evidence="3" id="KW-1185">Reference proteome</keyword>
<gene>
    <name evidence="2" type="ORF">Cba03nite_35670</name>
</gene>
<reference evidence="2 3" key="1">
    <citation type="submission" date="2021-01" db="EMBL/GenBank/DDBJ databases">
        <title>Whole genome shotgun sequence of Catellatospora bangladeshensis NBRC 107357.</title>
        <authorList>
            <person name="Komaki H."/>
            <person name="Tamura T."/>
        </authorList>
    </citation>
    <scope>NUCLEOTIDE SEQUENCE [LARGE SCALE GENOMIC DNA]</scope>
    <source>
        <strain evidence="2 3">NBRC 107357</strain>
    </source>
</reference>
<accession>A0A8J3JP03</accession>
<sequence>MPVFDTPQPVAVTLSLLAADVRITAGERTDTVVEVRPANNSTKAAKAAEETRVEYADGRLLIRTPKHLNSMWGRPGSIEVDIALPAGSSVDGDAGIGELTAEGPLGSCRYQSGYGRIRFDETGPLRAETGAGDISAEHVLGDATVSTGTGRIRLGRVDGDAVVKSSNGESVLGEVTGLARINGASGSITVERALGGVTAQTAHGDIRVGSAVRGSVSLVTAAGRLEIGIPHGTAAWLDLRTSGAVRNSLDSAAGPAETDERVEVRARTHWGDITIHRS</sequence>
<name>A0A8J3JP03_9ACTN</name>
<dbReference type="Proteomes" id="UP000601223">
    <property type="component" value="Unassembled WGS sequence"/>
</dbReference>